<accession>V3ZTY4</accession>
<dbReference type="InterPro" id="IPR016186">
    <property type="entry name" value="C-type_lectin-like/link_sf"/>
</dbReference>
<dbReference type="PANTHER" id="PTHR22801">
    <property type="entry name" value="LITHOSTATHINE"/>
    <property type="match status" value="1"/>
</dbReference>
<feature type="chain" id="PRO_5004715482" description="C-type lectin domain-containing protein" evidence="1">
    <location>
        <begin position="22"/>
        <end position="247"/>
    </location>
</feature>
<feature type="signal peptide" evidence="1">
    <location>
        <begin position="1"/>
        <end position="21"/>
    </location>
</feature>
<dbReference type="PANTHER" id="PTHR22801:SF63">
    <property type="entry name" value="C-TYPE LECTIN DOMAIN-CONTAINING PROTEIN"/>
    <property type="match status" value="1"/>
</dbReference>
<dbReference type="GeneID" id="20243116"/>
<dbReference type="InterPro" id="IPR016187">
    <property type="entry name" value="CTDL_fold"/>
</dbReference>
<dbReference type="KEGG" id="lgi:LOTGIDRAFT_175275"/>
<dbReference type="RefSeq" id="XP_009054386.1">
    <property type="nucleotide sequence ID" value="XM_009056138.1"/>
</dbReference>
<dbReference type="InterPro" id="IPR001304">
    <property type="entry name" value="C-type_lectin-like"/>
</dbReference>
<dbReference type="Pfam" id="PF00059">
    <property type="entry name" value="Lectin_C"/>
    <property type="match status" value="1"/>
</dbReference>
<proteinExistence type="predicted"/>
<dbReference type="EMBL" id="KB201716">
    <property type="protein sequence ID" value="ESO94923.1"/>
    <property type="molecule type" value="Genomic_DNA"/>
</dbReference>
<dbReference type="Proteomes" id="UP000030746">
    <property type="component" value="Unassembled WGS sequence"/>
</dbReference>
<dbReference type="InterPro" id="IPR050801">
    <property type="entry name" value="Ca-Dep_Lectins_ImmuneDev"/>
</dbReference>
<evidence type="ECO:0000259" key="2">
    <source>
        <dbReference type="PROSITE" id="PS50041"/>
    </source>
</evidence>
<dbReference type="OrthoDB" id="441660at2759"/>
<feature type="domain" description="C-type lectin" evidence="2">
    <location>
        <begin position="120"/>
        <end position="233"/>
    </location>
</feature>
<dbReference type="SMART" id="SM00034">
    <property type="entry name" value="CLECT"/>
    <property type="match status" value="1"/>
</dbReference>
<reference evidence="3 4" key="1">
    <citation type="journal article" date="2013" name="Nature">
        <title>Insights into bilaterian evolution from three spiralian genomes.</title>
        <authorList>
            <person name="Simakov O."/>
            <person name="Marletaz F."/>
            <person name="Cho S.J."/>
            <person name="Edsinger-Gonzales E."/>
            <person name="Havlak P."/>
            <person name="Hellsten U."/>
            <person name="Kuo D.H."/>
            <person name="Larsson T."/>
            <person name="Lv J."/>
            <person name="Arendt D."/>
            <person name="Savage R."/>
            <person name="Osoegawa K."/>
            <person name="de Jong P."/>
            <person name="Grimwood J."/>
            <person name="Chapman J.A."/>
            <person name="Shapiro H."/>
            <person name="Aerts A."/>
            <person name="Otillar R.P."/>
            <person name="Terry A.Y."/>
            <person name="Boore J.L."/>
            <person name="Grigoriev I.V."/>
            <person name="Lindberg D.R."/>
            <person name="Seaver E.C."/>
            <person name="Weisblat D.A."/>
            <person name="Putnam N.H."/>
            <person name="Rokhsar D.S."/>
        </authorList>
    </citation>
    <scope>NUCLEOTIDE SEQUENCE [LARGE SCALE GENOMIC DNA]</scope>
</reference>
<dbReference type="OMA" id="GERYICE"/>
<dbReference type="SUPFAM" id="SSF56436">
    <property type="entry name" value="C-type lectin-like"/>
    <property type="match status" value="1"/>
</dbReference>
<gene>
    <name evidence="3" type="ORF">LOTGIDRAFT_175275</name>
</gene>
<sequence>MYVLFFILTFLLSIGSSLRLAQPPRMTKINNWRKLTYSGPVILNYYSLISNFSLIRCIATCSSLYNWDQIYYQEEDCYCLAPSYVEASRVSGWVKTNSESMVLYQDFFSCFVKGYTVFSGQGYCLKYHSTLVTFENAESQCRYDGGHLMSVYTQKDYDNLRSLYSHNQSVYVGAHRTLDDSRLDWIHGGTVEESFWKSGEPNNHRGKENCVEVQSTGPFNDKGCSMLYGYICQILTKLPQGRVTVSA</sequence>
<dbReference type="PROSITE" id="PS50041">
    <property type="entry name" value="C_TYPE_LECTIN_2"/>
    <property type="match status" value="1"/>
</dbReference>
<evidence type="ECO:0000256" key="1">
    <source>
        <dbReference type="SAM" id="SignalP"/>
    </source>
</evidence>
<keyword evidence="4" id="KW-1185">Reference proteome</keyword>
<dbReference type="HOGENOM" id="CLU_112611_0_0_1"/>
<organism evidence="3 4">
    <name type="scientific">Lottia gigantea</name>
    <name type="common">Giant owl limpet</name>
    <dbReference type="NCBI Taxonomy" id="225164"/>
    <lineage>
        <taxon>Eukaryota</taxon>
        <taxon>Metazoa</taxon>
        <taxon>Spiralia</taxon>
        <taxon>Lophotrochozoa</taxon>
        <taxon>Mollusca</taxon>
        <taxon>Gastropoda</taxon>
        <taxon>Patellogastropoda</taxon>
        <taxon>Lottioidea</taxon>
        <taxon>Lottiidae</taxon>
        <taxon>Lottia</taxon>
    </lineage>
</organism>
<dbReference type="CDD" id="cd00037">
    <property type="entry name" value="CLECT"/>
    <property type="match status" value="1"/>
</dbReference>
<evidence type="ECO:0000313" key="4">
    <source>
        <dbReference type="Proteomes" id="UP000030746"/>
    </source>
</evidence>
<protein>
    <recommendedName>
        <fullName evidence="2">C-type lectin domain-containing protein</fullName>
    </recommendedName>
</protein>
<keyword evidence="1" id="KW-0732">Signal</keyword>
<name>V3ZTY4_LOTGI</name>
<dbReference type="AlphaFoldDB" id="V3ZTY4"/>
<dbReference type="CTD" id="20243116"/>
<evidence type="ECO:0000313" key="3">
    <source>
        <dbReference type="EMBL" id="ESO94923.1"/>
    </source>
</evidence>
<dbReference type="Gene3D" id="3.10.100.10">
    <property type="entry name" value="Mannose-Binding Protein A, subunit A"/>
    <property type="match status" value="1"/>
</dbReference>